<keyword evidence="1" id="KW-1133">Transmembrane helix</keyword>
<feature type="transmembrane region" description="Helical" evidence="1">
    <location>
        <begin position="17"/>
        <end position="39"/>
    </location>
</feature>
<gene>
    <name evidence="2" type="ORF">METZ01_LOCUS513596</name>
</gene>
<evidence type="ECO:0000256" key="1">
    <source>
        <dbReference type="SAM" id="Phobius"/>
    </source>
</evidence>
<evidence type="ECO:0008006" key="3">
    <source>
        <dbReference type="Google" id="ProtNLM"/>
    </source>
</evidence>
<sequence length="143" mass="16271">VGGFIFLLVLLHTISHYFYRPSLLDLVLYVAIGLMFAVWPDVDIKSIGQKFFYTVFFLVDLILIYLEEYKIAAYFGLIIILPILAKHRGWTHSIPAMLLVPAPILLYPIYISGSFDFSGGPYYACAVTGYFSHLVLDKKIQIL</sequence>
<proteinExistence type="predicted"/>
<feature type="non-terminal residue" evidence="2">
    <location>
        <position position="1"/>
    </location>
</feature>
<dbReference type="AlphaFoldDB" id="A0A383EUX4"/>
<dbReference type="EMBL" id="UINC01229144">
    <property type="protein sequence ID" value="SVE60742.1"/>
    <property type="molecule type" value="Genomic_DNA"/>
</dbReference>
<feature type="transmembrane region" description="Helical" evidence="1">
    <location>
        <begin position="119"/>
        <end position="136"/>
    </location>
</feature>
<keyword evidence="1" id="KW-0812">Transmembrane</keyword>
<dbReference type="InterPro" id="IPR007404">
    <property type="entry name" value="YdjM-like"/>
</dbReference>
<feature type="transmembrane region" description="Helical" evidence="1">
    <location>
        <begin position="96"/>
        <end position="113"/>
    </location>
</feature>
<keyword evidence="1" id="KW-0472">Membrane</keyword>
<organism evidence="2">
    <name type="scientific">marine metagenome</name>
    <dbReference type="NCBI Taxonomy" id="408172"/>
    <lineage>
        <taxon>unclassified sequences</taxon>
        <taxon>metagenomes</taxon>
        <taxon>ecological metagenomes</taxon>
    </lineage>
</organism>
<accession>A0A383EUX4</accession>
<dbReference type="Pfam" id="PF04307">
    <property type="entry name" value="YdjM"/>
    <property type="match status" value="1"/>
</dbReference>
<name>A0A383EUX4_9ZZZZ</name>
<evidence type="ECO:0000313" key="2">
    <source>
        <dbReference type="EMBL" id="SVE60742.1"/>
    </source>
</evidence>
<reference evidence="2" key="1">
    <citation type="submission" date="2018-05" db="EMBL/GenBank/DDBJ databases">
        <authorList>
            <person name="Lanie J.A."/>
            <person name="Ng W.-L."/>
            <person name="Kazmierczak K.M."/>
            <person name="Andrzejewski T.M."/>
            <person name="Davidsen T.M."/>
            <person name="Wayne K.J."/>
            <person name="Tettelin H."/>
            <person name="Glass J.I."/>
            <person name="Rusch D."/>
            <person name="Podicherti R."/>
            <person name="Tsui H.-C.T."/>
            <person name="Winkler M.E."/>
        </authorList>
    </citation>
    <scope>NUCLEOTIDE SEQUENCE</scope>
</reference>
<feature type="transmembrane region" description="Helical" evidence="1">
    <location>
        <begin position="72"/>
        <end position="89"/>
    </location>
</feature>
<protein>
    <recommendedName>
        <fullName evidence="3">Metal-dependent hydrolase</fullName>
    </recommendedName>
</protein>